<keyword evidence="4" id="KW-1185">Reference proteome</keyword>
<dbReference type="Proteomes" id="UP001212152">
    <property type="component" value="Unassembled WGS sequence"/>
</dbReference>
<dbReference type="AlphaFoldDB" id="A0AAD5TTL2"/>
<organism evidence="3 4">
    <name type="scientific">Geranomyces variabilis</name>
    <dbReference type="NCBI Taxonomy" id="109894"/>
    <lineage>
        <taxon>Eukaryota</taxon>
        <taxon>Fungi</taxon>
        <taxon>Fungi incertae sedis</taxon>
        <taxon>Chytridiomycota</taxon>
        <taxon>Chytridiomycota incertae sedis</taxon>
        <taxon>Chytridiomycetes</taxon>
        <taxon>Spizellomycetales</taxon>
        <taxon>Powellomycetaceae</taxon>
        <taxon>Geranomyces</taxon>
    </lineage>
</organism>
<comment type="caution">
    <text evidence="3">The sequence shown here is derived from an EMBL/GenBank/DDBJ whole genome shotgun (WGS) entry which is preliminary data.</text>
</comment>
<dbReference type="Gene3D" id="1.25.10.10">
    <property type="entry name" value="Leucine-rich Repeat Variant"/>
    <property type="match status" value="1"/>
</dbReference>
<dbReference type="PANTHER" id="PTHR14716">
    <property type="entry name" value="CILIA- AND FLAGELLA-ASSOCIATED PROTEIN 69"/>
    <property type="match status" value="1"/>
</dbReference>
<reference evidence="3" key="1">
    <citation type="submission" date="2020-05" db="EMBL/GenBank/DDBJ databases">
        <title>Phylogenomic resolution of chytrid fungi.</title>
        <authorList>
            <person name="Stajich J.E."/>
            <person name="Amses K."/>
            <person name="Simmons R."/>
            <person name="Seto K."/>
            <person name="Myers J."/>
            <person name="Bonds A."/>
            <person name="Quandt C.A."/>
            <person name="Barry K."/>
            <person name="Liu P."/>
            <person name="Grigoriev I."/>
            <person name="Longcore J.E."/>
            <person name="James T.Y."/>
        </authorList>
    </citation>
    <scope>NUCLEOTIDE SEQUENCE</scope>
    <source>
        <strain evidence="3">JEL0379</strain>
    </source>
</reference>
<evidence type="ECO:0000259" key="2">
    <source>
        <dbReference type="Pfam" id="PF21049"/>
    </source>
</evidence>
<evidence type="ECO:0000313" key="3">
    <source>
        <dbReference type="EMBL" id="KAJ3184318.1"/>
    </source>
</evidence>
<dbReference type="EMBL" id="JADGJQ010000004">
    <property type="protein sequence ID" value="KAJ3184318.1"/>
    <property type="molecule type" value="Genomic_DNA"/>
</dbReference>
<dbReference type="SUPFAM" id="SSF48371">
    <property type="entry name" value="ARM repeat"/>
    <property type="match status" value="1"/>
</dbReference>
<evidence type="ECO:0000313" key="4">
    <source>
        <dbReference type="Proteomes" id="UP001212152"/>
    </source>
</evidence>
<gene>
    <name evidence="3" type="ORF">HDU87_005166</name>
</gene>
<dbReference type="InterPro" id="IPR016024">
    <property type="entry name" value="ARM-type_fold"/>
</dbReference>
<evidence type="ECO:0000256" key="1">
    <source>
        <dbReference type="SAM" id="MobiDB-lite"/>
    </source>
</evidence>
<dbReference type="InterPro" id="IPR011989">
    <property type="entry name" value="ARM-like"/>
</dbReference>
<dbReference type="Pfam" id="PF21049">
    <property type="entry name" value="CFA69_ARM_rpt"/>
    <property type="match status" value="1"/>
</dbReference>
<feature type="region of interest" description="Disordered" evidence="1">
    <location>
        <begin position="871"/>
        <end position="900"/>
    </location>
</feature>
<accession>A0AAD5TTL2</accession>
<sequence>MQAVRQTVRKQLPGLVRRQRLKRIMPSFAKGRQGDVVPTIDWGKILEHFHPKLFVLSFDRQKAIFERLCRIHSTGLPLHDLANVADFLMVVKTRMTEVALAAGTSQASTRRATPVKPLTPAEQSAGKAVIERLRVPLCKYLAVLRRPFASLTGNKTVAQLTDDLKLFARVVGDLIDIKDDQITDGAVQVLFKLSGGPKIESPISTQRIVTYPWLLDAVSLPPSEAEAMLRPQCDPHGTQIELLRILNDSNIVPNLTRALEQCCVNGTQTLPYHNDVLRALRRLSASEACIAQMIADETFRFLIDALPLSSNPTDWSITIEVFWNALESPHKRQVGEALSSEKAIETLSGQLTTAHPPDFLTDLIIVCTEISRLCPSANWTEKRVLENIWALLIQPHPAGTTANADTTDHFVLQKELFVFLQGFCKGGGEVLEWYLKQGLLERLLAYLTFDPKEPSIACWSVRQLKGLQLQVLTLLQEILPHTPFDLHSHPTLHSTLQLFLEQALLHDVPTLPPGDAELPNPSSDRVGLVPSVLRTTLKVCEREVASCLLLGERDSFDTLIGILKNHPPLPSPTSFTALTLLTTLLGPMQNRRKFAATPESISTLLGHLDTKPLASLSAIWATLPPSTDALLADNGVRRILDALVWRRDWETLSVGLGLLCDLVENHGVAKVMKEWRGTTEIGVVRWLISLWKGVEADLGVPQGPYGMISLEGDDALELCRNPLTCDVVVKPLAHQRHIIEVQDDFTEDIEEMGWNLRAKVYSLIQHLMPLDTSVLSPEEEIKLIMIHSYPTFKHHELLRTLSKSLYKANIRPTEPDQEVLDMAETVLREKKHYVHDLQTEVLERHLKKEKEEDESFWKEVQWAVGLKTAKPNKPLAKVPDGSRSKKSSWREARPMAAQAQ</sequence>
<feature type="domain" description="Cilia- and flagella-associated protein 69 ARM repeats" evidence="2">
    <location>
        <begin position="598"/>
        <end position="797"/>
    </location>
</feature>
<proteinExistence type="predicted"/>
<dbReference type="PANTHER" id="PTHR14716:SF0">
    <property type="entry name" value="CILIA- AND FLAGELLA-ASSOCIATED PROTEIN 69"/>
    <property type="match status" value="1"/>
</dbReference>
<dbReference type="InterPro" id="IPR048733">
    <property type="entry name" value="CFA69_ARM_dom"/>
</dbReference>
<dbReference type="InterPro" id="IPR048732">
    <property type="entry name" value="CFA69"/>
</dbReference>
<feature type="compositionally biased region" description="Basic and acidic residues" evidence="1">
    <location>
        <begin position="880"/>
        <end position="893"/>
    </location>
</feature>
<name>A0AAD5TTL2_9FUNG</name>
<protein>
    <recommendedName>
        <fullName evidence="2">Cilia- and flagella-associated protein 69 ARM repeats domain-containing protein</fullName>
    </recommendedName>
</protein>